<evidence type="ECO:0000256" key="1">
    <source>
        <dbReference type="SAM" id="SignalP"/>
    </source>
</evidence>
<organism evidence="2">
    <name type="scientific">Acidipropionibacterium thoenii</name>
    <dbReference type="NCBI Taxonomy" id="1751"/>
    <lineage>
        <taxon>Bacteria</taxon>
        <taxon>Bacillati</taxon>
        <taxon>Actinomycetota</taxon>
        <taxon>Actinomycetes</taxon>
        <taxon>Propionibacteriales</taxon>
        <taxon>Propionibacteriaceae</taxon>
        <taxon>Acidipropionibacterium</taxon>
    </lineage>
</organism>
<dbReference type="EMBL" id="AF294258">
    <property type="protein sequence ID" value="AAG24829.1"/>
    <property type="molecule type" value="Genomic_DNA"/>
</dbReference>
<feature type="signal peptide" evidence="1">
    <location>
        <begin position="1"/>
        <end position="31"/>
    </location>
</feature>
<keyword evidence="1" id="KW-0732">Signal</keyword>
<name>Q9F6C4_9ACTN</name>
<proteinExistence type="predicted"/>
<accession>Q9F6C4</accession>
<gene>
    <name evidence="2" type="primary">pctA</name>
</gene>
<sequence length="96" mass="10045">MKKTLLRSGTIALATAAAFGASLAAAPSAMAVPGGCTYTRSNRDVIGTCKTGSGQFRIRLDCNNAPDKTSVWAKPKVMVSVHCLVGQPRSISFETK</sequence>
<feature type="chain" id="PRO_5004325238" evidence="1">
    <location>
        <begin position="32"/>
        <end position="96"/>
    </location>
</feature>
<evidence type="ECO:0000313" key="2">
    <source>
        <dbReference type="EMBL" id="AAG24829.1"/>
    </source>
</evidence>
<reference evidence="2" key="1">
    <citation type="journal article" date="2000" name="Appl. Environ. Microbiol.">
        <title>Biochemical and genetic characterization of propionicin T1, a new bacteriocin from Propionibacterium thoenii.</title>
        <authorList>
            <person name="Faye T."/>
            <person name="Langsrud T."/>
            <person name="Nes I.F."/>
            <person name="Holo H."/>
        </authorList>
    </citation>
    <scope>NUCLEOTIDE SEQUENCE</scope>
</reference>
<dbReference type="AlphaFoldDB" id="Q9F6C4"/>
<protein>
    <submittedName>
        <fullName evidence="2">Propionicin T1</fullName>
    </submittedName>
</protein>